<dbReference type="InterPro" id="IPR008972">
    <property type="entry name" value="Cupredoxin"/>
</dbReference>
<evidence type="ECO:0000313" key="1">
    <source>
        <dbReference type="Ensembl" id="ENSPLAP00000028060.1"/>
    </source>
</evidence>
<dbReference type="STRING" id="48699.ENSPLAP00000028060"/>
<dbReference type="Gene3D" id="2.60.40.420">
    <property type="entry name" value="Cupredoxins - blue copper proteins"/>
    <property type="match status" value="1"/>
</dbReference>
<name>A0A3B3VQI6_9TELE</name>
<protein>
    <submittedName>
        <fullName evidence="1">Uncharacterized protein</fullName>
    </submittedName>
</protein>
<keyword evidence="2" id="KW-1185">Reference proteome</keyword>
<proteinExistence type="predicted"/>
<reference evidence="1" key="2">
    <citation type="submission" date="2025-09" db="UniProtKB">
        <authorList>
            <consortium name="Ensembl"/>
        </authorList>
    </citation>
    <scope>IDENTIFICATION</scope>
</reference>
<organism evidence="1 2">
    <name type="scientific">Poecilia latipinna</name>
    <name type="common">sailfin molly</name>
    <dbReference type="NCBI Taxonomy" id="48699"/>
    <lineage>
        <taxon>Eukaryota</taxon>
        <taxon>Metazoa</taxon>
        <taxon>Chordata</taxon>
        <taxon>Craniata</taxon>
        <taxon>Vertebrata</taxon>
        <taxon>Euteleostomi</taxon>
        <taxon>Actinopterygii</taxon>
        <taxon>Neopterygii</taxon>
        <taxon>Teleostei</taxon>
        <taxon>Neoteleostei</taxon>
        <taxon>Acanthomorphata</taxon>
        <taxon>Ovalentaria</taxon>
        <taxon>Atherinomorphae</taxon>
        <taxon>Cyprinodontiformes</taxon>
        <taxon>Poeciliidae</taxon>
        <taxon>Poeciliinae</taxon>
        <taxon>Poecilia</taxon>
    </lineage>
</organism>
<dbReference type="Proteomes" id="UP000261500">
    <property type="component" value="Unplaced"/>
</dbReference>
<reference evidence="1" key="1">
    <citation type="submission" date="2025-08" db="UniProtKB">
        <authorList>
            <consortium name="Ensembl"/>
        </authorList>
    </citation>
    <scope>IDENTIFICATION</scope>
</reference>
<accession>A0A3B3VQI6</accession>
<evidence type="ECO:0000313" key="2">
    <source>
        <dbReference type="Proteomes" id="UP000261500"/>
    </source>
</evidence>
<dbReference type="Ensembl" id="ENSPLAT00000021667.1">
    <property type="protein sequence ID" value="ENSPLAP00000028060.1"/>
    <property type="gene ID" value="ENSPLAG00000017130.1"/>
</dbReference>
<sequence>MQAFYEVMSCDSSSGSTTTPGVVRNFYLAAEEVQWNYAPSEKNLIKNTSLTEEGR</sequence>
<dbReference type="AlphaFoldDB" id="A0A3B3VQI6"/>